<dbReference type="PANTHER" id="PTHR21087">
    <property type="entry name" value="SHIKIMATE KINASE"/>
    <property type="match status" value="1"/>
</dbReference>
<keyword evidence="5 7" id="KW-0067">ATP-binding</keyword>
<comment type="subunit">
    <text evidence="7">Monomer.</text>
</comment>
<evidence type="ECO:0000313" key="9">
    <source>
        <dbReference type="EMBL" id="MCB5363274.1"/>
    </source>
</evidence>
<keyword evidence="6 7" id="KW-0057">Aromatic amino acid biosynthesis</keyword>
<feature type="binding site" evidence="7">
    <location>
        <position position="276"/>
    </location>
    <ligand>
        <name>ATP</name>
        <dbReference type="ChEBI" id="CHEBI:30616"/>
    </ligand>
</feature>
<evidence type="ECO:0000256" key="6">
    <source>
        <dbReference type="ARBA" id="ARBA00023141"/>
    </source>
</evidence>
<evidence type="ECO:0000259" key="8">
    <source>
        <dbReference type="PROSITE" id="PS50943"/>
    </source>
</evidence>
<feature type="binding site" evidence="7">
    <location>
        <position position="260"/>
    </location>
    <ligand>
        <name>substrate</name>
    </ligand>
</feature>
<dbReference type="InterPro" id="IPR001387">
    <property type="entry name" value="Cro/C1-type_HTH"/>
</dbReference>
<dbReference type="Gene3D" id="3.40.50.300">
    <property type="entry name" value="P-loop containing nucleotide triphosphate hydrolases"/>
    <property type="match status" value="1"/>
</dbReference>
<comment type="subcellular location">
    <subcellularLocation>
        <location evidence="7">Cytoplasm</location>
    </subcellularLocation>
</comment>
<dbReference type="NCBIfam" id="NF006015">
    <property type="entry name" value="PRK08154.1"/>
    <property type="match status" value="1"/>
</dbReference>
<dbReference type="InterPro" id="IPR027417">
    <property type="entry name" value="P-loop_NTPase"/>
</dbReference>
<comment type="catalytic activity">
    <reaction evidence="7">
        <text>shikimate + ATP = 3-phosphoshikimate + ADP + H(+)</text>
        <dbReference type="Rhea" id="RHEA:13121"/>
        <dbReference type="ChEBI" id="CHEBI:15378"/>
        <dbReference type="ChEBI" id="CHEBI:30616"/>
        <dbReference type="ChEBI" id="CHEBI:36208"/>
        <dbReference type="ChEBI" id="CHEBI:145989"/>
        <dbReference type="ChEBI" id="CHEBI:456216"/>
        <dbReference type="EC" id="2.7.1.71"/>
    </reaction>
</comment>
<keyword evidence="4 7" id="KW-0418">Kinase</keyword>
<organism evidence="9 10">
    <name type="scientific">Mesopusillimonas faecipullorum</name>
    <dbReference type="NCBI Taxonomy" id="2755040"/>
    <lineage>
        <taxon>Bacteria</taxon>
        <taxon>Pseudomonadati</taxon>
        <taxon>Pseudomonadota</taxon>
        <taxon>Betaproteobacteria</taxon>
        <taxon>Burkholderiales</taxon>
        <taxon>Alcaligenaceae</taxon>
        <taxon>Mesopusillimonas</taxon>
    </lineage>
</organism>
<name>A0ABS8CBN7_9BURK</name>
<comment type="similarity">
    <text evidence="7">Belongs to the shikimate kinase family.</text>
</comment>
<evidence type="ECO:0000256" key="3">
    <source>
        <dbReference type="ARBA" id="ARBA00022741"/>
    </source>
</evidence>
<accession>A0ABS8CBN7</accession>
<keyword evidence="7" id="KW-0479">Metal-binding</keyword>
<dbReference type="PROSITE" id="PS50943">
    <property type="entry name" value="HTH_CROC1"/>
    <property type="match status" value="1"/>
</dbReference>
<dbReference type="CDD" id="cd00464">
    <property type="entry name" value="SK"/>
    <property type="match status" value="1"/>
</dbReference>
<dbReference type="InterPro" id="IPR031322">
    <property type="entry name" value="Shikimate/glucono_kinase"/>
</dbReference>
<dbReference type="InterPro" id="IPR010982">
    <property type="entry name" value="Lambda_DNA-bd_dom_sf"/>
</dbReference>
<keyword evidence="2 7" id="KW-0808">Transferase</keyword>
<sequence length="300" mass="33599">MPTETHAPHSQPDTQPMLAALSQRVKGLRARRGISRRTLARLTGISDRYLARLEGGEANPSMDILGRIAHALDLPLHEIVADRPVVEVSHEGLYGFLRQLAPAEQAAVYAVIRQHFERKDRNYQGAVLLGLRGAGKSTLCQLLAAQLRVRYVRLRDVIEEQAGMSLTEAFSLGGQKAYRRFERQAIQHVIENMPGVLLEVGGSVVSEAETFNLLRSAFFTVWVKASTDEHMRRVKAQGDLRPIQLTSEAYEDLRQILAEREPYYSLSNYVIDTTDRSPQECADEIAPICQPYLKHADCPA</sequence>
<dbReference type="SUPFAM" id="SSF47413">
    <property type="entry name" value="lambda repressor-like DNA-binding domains"/>
    <property type="match status" value="1"/>
</dbReference>
<dbReference type="PRINTS" id="PR01100">
    <property type="entry name" value="SHIKIMTKNASE"/>
</dbReference>
<comment type="caution">
    <text evidence="9">The sequence shown here is derived from an EMBL/GenBank/DDBJ whole genome shotgun (WGS) entry which is preliminary data.</text>
</comment>
<keyword evidence="7" id="KW-0963">Cytoplasm</keyword>
<protein>
    <recommendedName>
        <fullName evidence="7">Shikimate kinase</fullName>
        <shortName evidence="7">SK</shortName>
        <ecNumber evidence="7">2.7.1.71</ecNumber>
    </recommendedName>
</protein>
<dbReference type="Pfam" id="PF01202">
    <property type="entry name" value="SKI"/>
    <property type="match status" value="1"/>
</dbReference>
<evidence type="ECO:0000256" key="7">
    <source>
        <dbReference type="HAMAP-Rule" id="MF_00109"/>
    </source>
</evidence>
<keyword evidence="7" id="KW-0460">Magnesium</keyword>
<feature type="binding site" evidence="7">
    <location>
        <begin position="133"/>
        <end position="138"/>
    </location>
    <ligand>
        <name>ATP</name>
        <dbReference type="ChEBI" id="CHEBI:30616"/>
    </ligand>
</feature>
<evidence type="ECO:0000256" key="5">
    <source>
        <dbReference type="ARBA" id="ARBA00022840"/>
    </source>
</evidence>
<evidence type="ECO:0000256" key="4">
    <source>
        <dbReference type="ARBA" id="ARBA00022777"/>
    </source>
</evidence>
<evidence type="ECO:0000313" key="10">
    <source>
        <dbReference type="Proteomes" id="UP000776983"/>
    </source>
</evidence>
<feature type="binding site" evidence="7">
    <location>
        <position position="241"/>
    </location>
    <ligand>
        <name>ATP</name>
        <dbReference type="ChEBI" id="CHEBI:30616"/>
    </ligand>
</feature>
<feature type="binding site" evidence="7">
    <location>
        <position position="137"/>
    </location>
    <ligand>
        <name>Mg(2+)</name>
        <dbReference type="ChEBI" id="CHEBI:18420"/>
    </ligand>
</feature>
<dbReference type="EMBL" id="JACDXW010000002">
    <property type="protein sequence ID" value="MCB5363274.1"/>
    <property type="molecule type" value="Genomic_DNA"/>
</dbReference>
<dbReference type="PANTHER" id="PTHR21087:SF16">
    <property type="entry name" value="SHIKIMATE KINASE 1, CHLOROPLASTIC"/>
    <property type="match status" value="1"/>
</dbReference>
<dbReference type="SMART" id="SM00530">
    <property type="entry name" value="HTH_XRE"/>
    <property type="match status" value="1"/>
</dbReference>
<dbReference type="InterPro" id="IPR000623">
    <property type="entry name" value="Shikimate_kinase/TSH1"/>
</dbReference>
<keyword evidence="1 7" id="KW-0028">Amino-acid biosynthesis</keyword>
<dbReference type="Pfam" id="PF01381">
    <property type="entry name" value="HTH_3"/>
    <property type="match status" value="1"/>
</dbReference>
<feature type="binding site" evidence="7">
    <location>
        <position position="179"/>
    </location>
    <ligand>
        <name>substrate</name>
    </ligand>
</feature>
<keyword evidence="3 7" id="KW-0547">Nucleotide-binding</keyword>
<gene>
    <name evidence="7" type="primary">aroK</name>
    <name evidence="9" type="ORF">H0484_05840</name>
</gene>
<dbReference type="RefSeq" id="WP_226953585.1">
    <property type="nucleotide sequence ID" value="NZ_JACDXW010000002.1"/>
</dbReference>
<feature type="domain" description="HTH cro/C1-type" evidence="8">
    <location>
        <begin position="25"/>
        <end position="79"/>
    </location>
</feature>
<comment type="caution">
    <text evidence="7">Lacks conserved residue(s) required for the propagation of feature annotation.</text>
</comment>
<dbReference type="Gene3D" id="1.10.260.40">
    <property type="entry name" value="lambda repressor-like DNA-binding domains"/>
    <property type="match status" value="1"/>
</dbReference>
<dbReference type="SUPFAM" id="SSF52540">
    <property type="entry name" value="P-loop containing nucleoside triphosphate hydrolases"/>
    <property type="match status" value="1"/>
</dbReference>
<dbReference type="Proteomes" id="UP000776983">
    <property type="component" value="Unassembled WGS sequence"/>
</dbReference>
<keyword evidence="10" id="KW-1185">Reference proteome</keyword>
<reference evidence="9 10" key="1">
    <citation type="submission" date="2020-07" db="EMBL/GenBank/DDBJ databases">
        <title>Pusillimonas sp. nov., isolated from poultry manure in Taiwan.</title>
        <authorList>
            <person name="Lin S.-Y."/>
            <person name="Tang Y.-S."/>
            <person name="Young C.-C."/>
        </authorList>
    </citation>
    <scope>NUCLEOTIDE SEQUENCE [LARGE SCALE GENOMIC DNA]</scope>
    <source>
        <strain evidence="9 10">CC-YST705</strain>
    </source>
</reference>
<comment type="function">
    <text evidence="7">Catalyzes the specific phosphorylation of the 3-hydroxyl group of shikimic acid using ATP as a cosubstrate.</text>
</comment>
<evidence type="ECO:0000256" key="2">
    <source>
        <dbReference type="ARBA" id="ARBA00022679"/>
    </source>
</evidence>
<feature type="binding site" evidence="7">
    <location>
        <position position="202"/>
    </location>
    <ligand>
        <name>substrate</name>
    </ligand>
</feature>
<evidence type="ECO:0000256" key="1">
    <source>
        <dbReference type="ARBA" id="ARBA00022605"/>
    </source>
</evidence>
<proteinExistence type="inferred from homology"/>
<comment type="cofactor">
    <cofactor evidence="7">
        <name>Mg(2+)</name>
        <dbReference type="ChEBI" id="CHEBI:18420"/>
    </cofactor>
    <text evidence="7">Binds 1 Mg(2+) ion per subunit.</text>
</comment>
<comment type="pathway">
    <text evidence="7">Metabolic intermediate biosynthesis; chorismate biosynthesis; chorismate from D-erythrose 4-phosphate and phosphoenolpyruvate: step 5/7.</text>
</comment>
<dbReference type="HAMAP" id="MF_00109">
    <property type="entry name" value="Shikimate_kinase"/>
    <property type="match status" value="1"/>
</dbReference>
<dbReference type="EC" id="2.7.1.71" evidence="7"/>
<dbReference type="CDD" id="cd00093">
    <property type="entry name" value="HTH_XRE"/>
    <property type="match status" value="1"/>
</dbReference>